<evidence type="ECO:0000259" key="6">
    <source>
        <dbReference type="PROSITE" id="PS52019"/>
    </source>
</evidence>
<dbReference type="Gene3D" id="3.90.180.10">
    <property type="entry name" value="Medium-chain alcohol dehydrogenases, catalytic domain"/>
    <property type="match status" value="1"/>
</dbReference>
<keyword evidence="2" id="KW-0597">Phosphoprotein</keyword>
<dbReference type="EMBL" id="OU895880">
    <property type="protein sequence ID" value="CAG9811693.1"/>
    <property type="molecule type" value="Genomic_DNA"/>
</dbReference>
<dbReference type="GO" id="GO:0004312">
    <property type="term" value="F:fatty acid synthase activity"/>
    <property type="evidence" value="ECO:0007669"/>
    <property type="project" value="TreeGrafter"/>
</dbReference>
<dbReference type="CDD" id="cd00833">
    <property type="entry name" value="PKS"/>
    <property type="match status" value="1"/>
</dbReference>
<dbReference type="GO" id="GO:0006633">
    <property type="term" value="P:fatty acid biosynthetic process"/>
    <property type="evidence" value="ECO:0007669"/>
    <property type="project" value="TreeGrafter"/>
</dbReference>
<dbReference type="SMART" id="SM00827">
    <property type="entry name" value="PKS_AT"/>
    <property type="match status" value="1"/>
</dbReference>
<dbReference type="InterPro" id="IPR006162">
    <property type="entry name" value="Ppantetheine_attach_site"/>
</dbReference>
<dbReference type="InterPro" id="IPR036736">
    <property type="entry name" value="ACP-like_sf"/>
</dbReference>
<dbReference type="InterPro" id="IPR032821">
    <property type="entry name" value="PKS_assoc"/>
</dbReference>
<keyword evidence="8" id="KW-1185">Reference proteome</keyword>
<evidence type="ECO:0000259" key="5">
    <source>
        <dbReference type="PROSITE" id="PS52004"/>
    </source>
</evidence>
<reference evidence="7" key="1">
    <citation type="submission" date="2022-01" db="EMBL/GenBank/DDBJ databases">
        <authorList>
            <person name="King R."/>
        </authorList>
    </citation>
    <scope>NUCLEOTIDE SEQUENCE</scope>
</reference>
<accession>A0A9N9WWA0</accession>
<evidence type="ECO:0000256" key="1">
    <source>
        <dbReference type="ARBA" id="ARBA00022450"/>
    </source>
</evidence>
<sequence>MESTFDNSTTNRYSNQLPELTEDTVVISGMSGRFPKSRTIADFKYNLYNKIDMVEPCVDQWKAINEVVPDRYGQTVDIDKFDAAFFSIHAEFGNYMDPQGRMILEHVYESILDAGICPKTLRGSNTGVFVGCCFVDAHEACIRDRSGKELTGSLRTLLANHISYAMDFKGPSFVIDTACSSSGYAADVALKSLQNGECDQAILAGTNLLLGPTLSLVFLRMGVLSKDGHSRTFDEDASGYCRADGIVSIFLQKSKDAKRIYARFIHGKKNVDGFKPEGFPFPSRRMQTKLIEQFYKEINLNPNMVDYVEAHSTGTKVGDPEECAGLDHVMCTNRVGPLLLGSAKSNMGHSEGASTACSIVKSCLAFENRKLAPNLHINKVRSGIPAFEEGRIKVVDEVQEFNGSLIGVNAFGVGGANVHLLLQAHDKEKVQKGIPADDLPRMVLWSGRTEEAINTIFDNLESTQLDAEHIALLQNTQVQTASLNTYRGYGIFNHNHDDGTTSCLGKSIINNLEAKRSIVWVYTGMGAQWTQMLSDLQKIPLFNASINKCHEVLLQKDINLIEILSSVDEKMLENVVHAYVGIAAIQIGLTDVLRALDISPDYIIGHSVGELGCAYADGCNSAEEIILAAYSRGMATLETDIINGAMAAVGLGHEELKEILIDGIEIACHNSSNSSTISGPYELVAGFIEQLKEKKIFVKEVNSSNIPYHSSYISQMGPKLLARLNEIIKNPKERSSKWLSTSIPKDEVDLEQHSNLSSAEYHTNNLLNPVLFQEALDMLPKDALTIEIAPSGLLQAILRRALPDGVHVSLTKKNEKENSINLMASLGKIFHNGVDMDISKLYPLVEFPVSRGTPMISPLIKWDHSQSFSKFKLEDIEVNEMKAVLTLRDPNFEFLTGHKLENKMIFPATGYLYLACRLAAAHYKKRFEEFDVEFEDIKFLNACFVSLDKETVLSIVFQGGDGRFEVKEGKTLMCTGFIRPTTAKLTHYDKPDNSSIPDMSPDDFYKELRIRGYHYERLFKSVVSAKSDGSEVKVKWENNWIAFMDNLAQMIIIQKDLRTPVVPTRVRRAILKPSEHLDGLKKLQNSTDEVIGTAYYIKDLDMIRSDGMEFRGLGFLPIPKRPQDGNLVLQNYRFIPYNPTPVMSQNDAGSFCVQLALENSQLLKIKCIELDSGDSKSIFNESLASAIAKVPIIGAELTYLTDGELEEKPLAIEVKKLNSFENISQVDFIINSNCTNDQEFLTKVQEKLNDGGFLVSRETNEFEVIHKMPETFKLIAQIQLEAENLLFFKFLKNPASIPTASIKITSNDFLWLEKVKESVKTEPTILYSEGENESGILGLVNCIRREPAGMDVKCVFIDDPKAPKFDVENEFYRKQLEKGLVMNIYRNGQWGSYRHLDLEPHIIKEITEDTIAVAEIVTRGDFSSLKWFEGPLKFKHKDELVTVHYAALNFRDIMLATGRVPTTLFGDKRIDQQQILGFEFTGITSKGRRVMGIVPKSALATHVLPDVILDIPKGWSMEDGTTVFGTFGTVFLGLFVKSQIKKGNSILIHAGSGGVGLAAIHLAFAMEMEVFTTVSTDEKKNYLLELFPKLRPENIGNSRDTSFEDMIMRNTHGKGVDFVLNSLADDKLLASLRCVGKNGTFVEIGKSDILRDNKINLGNFARDITFLSLNIDIYAKVTTSERKKFLSFVKDSIKKKIIKPLKCTVFNANQLEEAFRFLASGKHIGKVVLKIRDGNILLIKEVTPRVFFNPQNAYIICGGLGGFGMELADWMIIRGCRKIVLSSSRGIIDGYHEYKFSLWRSYGVDIKVSTADITTASGCQQLIKEAAELGPVGGIFNLAAKLNDAILENQTVESFELCMAAKATATKLLDEISRKHCKNLQHFVVFSSVSCGLGNAGQSNYGMANSVMERIIETRRHDNLPAKAIQWGAIGDVGIVARLMADKNAASDMEISGTLMQSIFSCLEVLDSLLTSKGAIVTSMVVAEKISVAGGRAGMLQQLLRVLGIKDINAYPKDTKIVDFGMDSLLTVEVLQHAEKELNVQLTVDDLRSMTLAQLLELTKEDGKPLVMVEDKEDKGKIEDNTVNKVEN</sequence>
<dbReference type="SUPFAM" id="SSF51735">
    <property type="entry name" value="NAD(P)-binding Rossmann-fold domains"/>
    <property type="match status" value="2"/>
</dbReference>
<dbReference type="Pfam" id="PF08659">
    <property type="entry name" value="KR"/>
    <property type="match status" value="1"/>
</dbReference>
<dbReference type="InterPro" id="IPR001227">
    <property type="entry name" value="Ac_transferase_dom_sf"/>
</dbReference>
<dbReference type="CDD" id="cd08954">
    <property type="entry name" value="KR_1_FAS_SDR_x"/>
    <property type="match status" value="1"/>
</dbReference>
<evidence type="ECO:0000256" key="3">
    <source>
        <dbReference type="ARBA" id="ARBA00022679"/>
    </source>
</evidence>
<dbReference type="SUPFAM" id="SSF47336">
    <property type="entry name" value="ACP-like"/>
    <property type="match status" value="1"/>
</dbReference>
<dbReference type="InterPro" id="IPR036291">
    <property type="entry name" value="NAD(P)-bd_dom_sf"/>
</dbReference>
<dbReference type="Pfam" id="PF02801">
    <property type="entry name" value="Ketoacyl-synt_C"/>
    <property type="match status" value="1"/>
</dbReference>
<dbReference type="InterPro" id="IPR020841">
    <property type="entry name" value="PKS_Beta-ketoAc_synthase_dom"/>
</dbReference>
<evidence type="ECO:0000256" key="2">
    <source>
        <dbReference type="ARBA" id="ARBA00022553"/>
    </source>
</evidence>
<dbReference type="InterPro" id="IPR016036">
    <property type="entry name" value="Malonyl_transacylase_ACP-bd"/>
</dbReference>
<dbReference type="InterPro" id="IPR049391">
    <property type="entry name" value="FAS_pseudo-KR"/>
</dbReference>
<dbReference type="SUPFAM" id="SSF55048">
    <property type="entry name" value="Probable ACP-binding domain of malonyl-CoA ACP transacylase"/>
    <property type="match status" value="1"/>
</dbReference>
<dbReference type="InterPro" id="IPR016035">
    <property type="entry name" value="Acyl_Trfase/lysoPLipase"/>
</dbReference>
<dbReference type="Pfam" id="PF00698">
    <property type="entry name" value="Acyl_transf_1"/>
    <property type="match status" value="1"/>
</dbReference>
<dbReference type="InterPro" id="IPR049900">
    <property type="entry name" value="PKS_mFAS_DH"/>
</dbReference>
<dbReference type="Pfam" id="PF16197">
    <property type="entry name" value="KAsynt_C_assoc"/>
    <property type="match status" value="1"/>
</dbReference>
<keyword evidence="1" id="KW-0596">Phosphopantetheine</keyword>
<feature type="domain" description="Ketosynthase family 3 (KS3)" evidence="5">
    <location>
        <begin position="22"/>
        <end position="424"/>
    </location>
</feature>
<dbReference type="Pfam" id="PF00109">
    <property type="entry name" value="ketoacyl-synt"/>
    <property type="match status" value="1"/>
</dbReference>
<dbReference type="Pfam" id="PF00550">
    <property type="entry name" value="PP-binding"/>
    <property type="match status" value="1"/>
</dbReference>
<reference evidence="7" key="2">
    <citation type="submission" date="2022-10" db="EMBL/GenBank/DDBJ databases">
        <authorList>
            <consortium name="ENA_rothamsted_submissions"/>
            <consortium name="culmorum"/>
            <person name="King R."/>
        </authorList>
    </citation>
    <scope>NUCLEOTIDE SEQUENCE</scope>
</reference>
<dbReference type="InterPro" id="IPR014031">
    <property type="entry name" value="Ketoacyl_synth_C"/>
</dbReference>
<dbReference type="PANTHER" id="PTHR43775:SF23">
    <property type="entry name" value="FATTY ACID SYNTHASE 3"/>
    <property type="match status" value="1"/>
</dbReference>
<dbReference type="SMART" id="SM00822">
    <property type="entry name" value="PKS_KR"/>
    <property type="match status" value="1"/>
</dbReference>
<dbReference type="Pfam" id="PF21149">
    <property type="entry name" value="FAS_pseudo-KR"/>
    <property type="match status" value="1"/>
</dbReference>
<dbReference type="OrthoDB" id="6510016at2759"/>
<feature type="region of interest" description="C-terminal hotdog fold" evidence="4">
    <location>
        <begin position="996"/>
        <end position="1124"/>
    </location>
</feature>
<dbReference type="SUPFAM" id="SSF50129">
    <property type="entry name" value="GroES-like"/>
    <property type="match status" value="1"/>
</dbReference>
<proteinExistence type="predicted"/>
<organism evidence="7 8">
    <name type="scientific">Chironomus riparius</name>
    <dbReference type="NCBI Taxonomy" id="315576"/>
    <lineage>
        <taxon>Eukaryota</taxon>
        <taxon>Metazoa</taxon>
        <taxon>Ecdysozoa</taxon>
        <taxon>Arthropoda</taxon>
        <taxon>Hexapoda</taxon>
        <taxon>Insecta</taxon>
        <taxon>Pterygota</taxon>
        <taxon>Neoptera</taxon>
        <taxon>Endopterygota</taxon>
        <taxon>Diptera</taxon>
        <taxon>Nematocera</taxon>
        <taxon>Chironomoidea</taxon>
        <taxon>Chironomidae</taxon>
        <taxon>Chironominae</taxon>
        <taxon>Chironomus</taxon>
    </lineage>
</organism>
<dbReference type="Gene3D" id="3.40.366.10">
    <property type="entry name" value="Malonyl-Coenzyme A Acyl Carrier Protein, domain 2"/>
    <property type="match status" value="1"/>
</dbReference>
<keyword evidence="3" id="KW-0808">Transferase</keyword>
<evidence type="ECO:0000256" key="4">
    <source>
        <dbReference type="PROSITE-ProRule" id="PRU01363"/>
    </source>
</evidence>
<dbReference type="GO" id="GO:0016491">
    <property type="term" value="F:oxidoreductase activity"/>
    <property type="evidence" value="ECO:0007669"/>
    <property type="project" value="InterPro"/>
</dbReference>
<dbReference type="InterPro" id="IPR016039">
    <property type="entry name" value="Thiolase-like"/>
</dbReference>
<dbReference type="InterPro" id="IPR009081">
    <property type="entry name" value="PP-bd_ACP"/>
</dbReference>
<feature type="region of interest" description="N-terminal hotdog fold" evidence="4">
    <location>
        <begin position="864"/>
        <end position="985"/>
    </location>
</feature>
<dbReference type="SMART" id="SM00829">
    <property type="entry name" value="PKS_ER"/>
    <property type="match status" value="1"/>
</dbReference>
<dbReference type="Gene3D" id="1.10.1200.10">
    <property type="entry name" value="ACP-like"/>
    <property type="match status" value="1"/>
</dbReference>
<name>A0A9N9WWA0_9DIPT</name>
<feature type="domain" description="PKS/mFAS DH" evidence="6">
    <location>
        <begin position="864"/>
        <end position="1124"/>
    </location>
</feature>
<dbReference type="InterPro" id="IPR013968">
    <property type="entry name" value="PKS_KR"/>
</dbReference>
<dbReference type="InterPro" id="IPR050091">
    <property type="entry name" value="PKS_NRPS_Biosynth_Enz"/>
</dbReference>
<gene>
    <name evidence="7" type="ORF">CHIRRI_LOCUS14500</name>
</gene>
<dbReference type="InterPro" id="IPR042104">
    <property type="entry name" value="PKS_dehydratase_sf"/>
</dbReference>
<dbReference type="InterPro" id="IPR057326">
    <property type="entry name" value="KR_dom"/>
</dbReference>
<dbReference type="Proteomes" id="UP001153620">
    <property type="component" value="Chromosome 4"/>
</dbReference>
<evidence type="ECO:0000313" key="7">
    <source>
        <dbReference type="EMBL" id="CAG9811693.1"/>
    </source>
</evidence>
<dbReference type="Gene3D" id="3.40.50.720">
    <property type="entry name" value="NAD(P)-binding Rossmann-like Domain"/>
    <property type="match status" value="1"/>
</dbReference>
<dbReference type="Pfam" id="PF13602">
    <property type="entry name" value="ADH_zinc_N_2"/>
    <property type="match status" value="1"/>
</dbReference>
<protein>
    <submittedName>
        <fullName evidence="7">Uncharacterized protein</fullName>
    </submittedName>
</protein>
<dbReference type="PROSITE" id="PS52019">
    <property type="entry name" value="PKS_MFAS_DH"/>
    <property type="match status" value="1"/>
</dbReference>
<dbReference type="Gene3D" id="3.10.129.110">
    <property type="entry name" value="Polyketide synthase dehydratase"/>
    <property type="match status" value="1"/>
</dbReference>
<dbReference type="SMART" id="SM00825">
    <property type="entry name" value="PKS_KS"/>
    <property type="match status" value="1"/>
</dbReference>
<dbReference type="PANTHER" id="PTHR43775">
    <property type="entry name" value="FATTY ACID SYNTHASE"/>
    <property type="match status" value="1"/>
</dbReference>
<dbReference type="Gene3D" id="3.40.47.10">
    <property type="match status" value="1"/>
</dbReference>
<dbReference type="InterPro" id="IPR011032">
    <property type="entry name" value="GroES-like_sf"/>
</dbReference>
<dbReference type="CDD" id="cd05195">
    <property type="entry name" value="enoyl_red"/>
    <property type="match status" value="1"/>
</dbReference>
<feature type="active site" description="Proton donor; for dehydratase activity" evidence="4">
    <location>
        <position position="1045"/>
    </location>
</feature>
<dbReference type="InterPro" id="IPR020843">
    <property type="entry name" value="ER"/>
</dbReference>
<dbReference type="Gene3D" id="3.30.70.3290">
    <property type="match status" value="1"/>
</dbReference>
<evidence type="ECO:0000313" key="8">
    <source>
        <dbReference type="Proteomes" id="UP001153620"/>
    </source>
</evidence>
<dbReference type="SUPFAM" id="SSF52151">
    <property type="entry name" value="FabD/lysophospholipase-like"/>
    <property type="match status" value="1"/>
</dbReference>
<dbReference type="InterPro" id="IPR014043">
    <property type="entry name" value="Acyl_transferase_dom"/>
</dbReference>
<dbReference type="PROSITE" id="PS52004">
    <property type="entry name" value="KS3_2"/>
    <property type="match status" value="1"/>
</dbReference>
<feature type="active site" description="Proton acceptor; for dehydratase activity" evidence="4">
    <location>
        <position position="898"/>
    </location>
</feature>
<dbReference type="SUPFAM" id="SSF53901">
    <property type="entry name" value="Thiolase-like"/>
    <property type="match status" value="1"/>
</dbReference>
<dbReference type="InterPro" id="IPR014030">
    <property type="entry name" value="Ketoacyl_synth_N"/>
</dbReference>
<dbReference type="PROSITE" id="PS00012">
    <property type="entry name" value="PHOSPHOPANTETHEINE"/>
    <property type="match status" value="1"/>
</dbReference>